<evidence type="ECO:0000313" key="2">
    <source>
        <dbReference type="Proteomes" id="UP000728032"/>
    </source>
</evidence>
<dbReference type="EMBL" id="OC970216">
    <property type="protein sequence ID" value="CAD7666709.1"/>
    <property type="molecule type" value="Genomic_DNA"/>
</dbReference>
<dbReference type="AlphaFoldDB" id="A0A7R9MUS0"/>
<protein>
    <submittedName>
        <fullName evidence="1">Uncharacterized protein</fullName>
    </submittedName>
</protein>
<name>A0A7R9MUS0_9ACAR</name>
<accession>A0A7R9MUS0</accession>
<sequence length="25" mass="2935">MALDSYTRELMPDPEMPVSGIRCWH</sequence>
<dbReference type="Proteomes" id="UP000728032">
    <property type="component" value="Unassembled WGS sequence"/>
</dbReference>
<keyword evidence="2" id="KW-1185">Reference proteome</keyword>
<proteinExistence type="predicted"/>
<gene>
    <name evidence="1" type="ORF">ONB1V03_LOCUS23025</name>
</gene>
<dbReference type="EMBL" id="CAJPVJ010055391">
    <property type="protein sequence ID" value="CAG2183605.1"/>
    <property type="molecule type" value="Genomic_DNA"/>
</dbReference>
<organism evidence="1">
    <name type="scientific">Oppiella nova</name>
    <dbReference type="NCBI Taxonomy" id="334625"/>
    <lineage>
        <taxon>Eukaryota</taxon>
        <taxon>Metazoa</taxon>
        <taxon>Ecdysozoa</taxon>
        <taxon>Arthropoda</taxon>
        <taxon>Chelicerata</taxon>
        <taxon>Arachnida</taxon>
        <taxon>Acari</taxon>
        <taxon>Acariformes</taxon>
        <taxon>Sarcoptiformes</taxon>
        <taxon>Oribatida</taxon>
        <taxon>Brachypylina</taxon>
        <taxon>Oppioidea</taxon>
        <taxon>Oppiidae</taxon>
        <taxon>Oppiella</taxon>
    </lineage>
</organism>
<reference evidence="1" key="1">
    <citation type="submission" date="2020-11" db="EMBL/GenBank/DDBJ databases">
        <authorList>
            <person name="Tran Van P."/>
        </authorList>
    </citation>
    <scope>NUCLEOTIDE SEQUENCE</scope>
</reference>
<evidence type="ECO:0000313" key="1">
    <source>
        <dbReference type="EMBL" id="CAD7666709.1"/>
    </source>
</evidence>